<sequence length="628" mass="67320">MSVSALEDFVGHVGVTQCIGDAADGVGRRDGGDCEAVTCSVSRDVTNGEGDRRLSTGLPAGDDGLDTGGDDDIGVGTRAGDRLIVDRTAAAGTDRWHLEDGDGAGLELHDTLEAGDTDIGPGFGVAGRDPGRGTRIPWRSMKQAVLNGQRDRLALLDVVGSDVRILAHRAEDVAGDVVGEPTNVVGSTEEPVDAFASDAIARAAFLFDESFLDEFANVFADGLTRYADFLGDLTLADRGLALGDLDENPEPRRGPLVVEDVDHTAIFRCAAKRDAVGPLCRSAVPRRQVDSRRDHRIEVNMPTLPASTAVTIGSIPLGDVLAWTAIGAFVAAMLLEWRGFVDPARYLAAGAWVVFGLFWLTMVPHYYLEVKSPIQTLLTLAALPLSVYAGYLLVQGRESLLVLSNAVAFMGLFYLPAETIPVVRTWLIETTAAQTHFGMELFGYSPGIIEGSNGYMSKFGFDPNETVTGRTTYIIMSCTGIGSMAIFGGLIAAVDAPFKRKVTPFVLSIGVIWFLNLVRNVFIGLASPWGWFQQDILVYFVTEFMGAPADRTSYLVAHNFIAQSLSIVALLGITYLVVRLLPEVLEPLEEVIYILTGTEYDLADALGTDVQGETDAAARTARSETGDD</sequence>
<dbReference type="STRING" id="392421.SAMN04488694_11560"/>
<feature type="transmembrane region" description="Helical" evidence="9">
    <location>
        <begin position="347"/>
        <end position="368"/>
    </location>
</feature>
<gene>
    <name evidence="11" type="ORF">SAMN04488694_11560</name>
    <name evidence="10" type="ORF">SAMN05192552_101333</name>
</gene>
<evidence type="ECO:0000313" key="11">
    <source>
        <dbReference type="EMBL" id="SET88089.1"/>
    </source>
</evidence>
<feature type="region of interest" description="Disordered" evidence="8">
    <location>
        <begin position="45"/>
        <end position="72"/>
    </location>
</feature>
<dbReference type="Proteomes" id="UP000324021">
    <property type="component" value="Unassembled WGS sequence"/>
</dbReference>
<dbReference type="InterPro" id="IPR019127">
    <property type="entry name" value="Exosortase"/>
</dbReference>
<keyword evidence="6 9" id="KW-1133">Transmembrane helix</keyword>
<dbReference type="AlphaFoldDB" id="A0A1I0HXI6"/>
<reference evidence="11" key="2">
    <citation type="submission" date="2016-10" db="EMBL/GenBank/DDBJ databases">
        <authorList>
            <person name="de Groot N.N."/>
        </authorList>
    </citation>
    <scope>NUCLEOTIDE SEQUENCE [LARGE SCALE GENOMIC DNA]</scope>
    <source>
        <strain evidence="11">CDM_6</strain>
    </source>
</reference>
<dbReference type="GO" id="GO:0006508">
    <property type="term" value="P:proteolysis"/>
    <property type="evidence" value="ECO:0007669"/>
    <property type="project" value="UniProtKB-KW"/>
</dbReference>
<evidence type="ECO:0000256" key="7">
    <source>
        <dbReference type="ARBA" id="ARBA00023136"/>
    </source>
</evidence>
<feature type="transmembrane region" description="Helical" evidence="9">
    <location>
        <begin position="374"/>
        <end position="393"/>
    </location>
</feature>
<proteinExistence type="predicted"/>
<dbReference type="InterPro" id="IPR014522">
    <property type="entry name" value="ArtA"/>
</dbReference>
<feature type="transmembrane region" description="Helical" evidence="9">
    <location>
        <begin position="400"/>
        <end position="417"/>
    </location>
</feature>
<organism evidence="11 12">
    <name type="scientific">Natrinema hispanicum</name>
    <dbReference type="NCBI Taxonomy" id="392421"/>
    <lineage>
        <taxon>Archaea</taxon>
        <taxon>Methanobacteriati</taxon>
        <taxon>Methanobacteriota</taxon>
        <taxon>Stenosarchaea group</taxon>
        <taxon>Halobacteria</taxon>
        <taxon>Halobacteriales</taxon>
        <taxon>Natrialbaceae</taxon>
        <taxon>Natrinema</taxon>
    </lineage>
</organism>
<dbReference type="InterPro" id="IPR026392">
    <property type="entry name" value="Exo/Archaeosortase_dom"/>
</dbReference>
<protein>
    <submittedName>
        <fullName evidence="11">Archaeosortase A, PGF-CTERM-specific</fullName>
    </submittedName>
</protein>
<accession>A0A1I0HXI6</accession>
<name>A0A1I0HXI6_9EURY</name>
<evidence type="ECO:0000256" key="6">
    <source>
        <dbReference type="ARBA" id="ARBA00022989"/>
    </source>
</evidence>
<keyword evidence="3" id="KW-0645">Protease</keyword>
<dbReference type="Pfam" id="PF09721">
    <property type="entry name" value="Exosortase_EpsH"/>
    <property type="match status" value="1"/>
</dbReference>
<dbReference type="NCBIfam" id="TIGR04178">
    <property type="entry name" value="exo_archaeo"/>
    <property type="match status" value="1"/>
</dbReference>
<dbReference type="EMBL" id="FOIC01000015">
    <property type="protein sequence ID" value="SET88089.1"/>
    <property type="molecule type" value="Genomic_DNA"/>
</dbReference>
<feature type="compositionally biased region" description="Acidic residues" evidence="8">
    <location>
        <begin position="63"/>
        <end position="72"/>
    </location>
</feature>
<feature type="transmembrane region" description="Helical" evidence="9">
    <location>
        <begin position="473"/>
        <end position="493"/>
    </location>
</feature>
<dbReference type="GO" id="GO:0008233">
    <property type="term" value="F:peptidase activity"/>
    <property type="evidence" value="ECO:0007669"/>
    <property type="project" value="UniProtKB-KW"/>
</dbReference>
<evidence type="ECO:0000256" key="2">
    <source>
        <dbReference type="ARBA" id="ARBA00022475"/>
    </source>
</evidence>
<dbReference type="EMBL" id="FMZP01000013">
    <property type="protein sequence ID" value="SDD12086.1"/>
    <property type="molecule type" value="Genomic_DNA"/>
</dbReference>
<evidence type="ECO:0000256" key="4">
    <source>
        <dbReference type="ARBA" id="ARBA00022692"/>
    </source>
</evidence>
<feature type="transmembrane region" description="Helical" evidence="9">
    <location>
        <begin position="552"/>
        <end position="578"/>
    </location>
</feature>
<evidence type="ECO:0000313" key="10">
    <source>
        <dbReference type="EMBL" id="SDD12086.1"/>
    </source>
</evidence>
<evidence type="ECO:0000313" key="13">
    <source>
        <dbReference type="Proteomes" id="UP000324021"/>
    </source>
</evidence>
<feature type="transmembrane region" description="Helical" evidence="9">
    <location>
        <begin position="505"/>
        <end position="532"/>
    </location>
</feature>
<keyword evidence="5" id="KW-0378">Hydrolase</keyword>
<dbReference type="Proteomes" id="UP000199320">
    <property type="component" value="Unassembled WGS sequence"/>
</dbReference>
<dbReference type="NCBIfam" id="TIGR04125">
    <property type="entry name" value="exosort_PGF_TRM"/>
    <property type="match status" value="1"/>
</dbReference>
<keyword evidence="4 9" id="KW-0812">Transmembrane</keyword>
<reference evidence="12 13" key="1">
    <citation type="submission" date="2016-10" db="EMBL/GenBank/DDBJ databases">
        <authorList>
            <person name="Varghese N."/>
            <person name="Submissions S."/>
        </authorList>
    </citation>
    <scope>NUCLEOTIDE SEQUENCE [LARGE SCALE GENOMIC DNA]</scope>
    <source>
        <strain evidence="10 13">CDM_1</strain>
        <strain evidence="12">CDM_6</strain>
    </source>
</reference>
<evidence type="ECO:0000256" key="5">
    <source>
        <dbReference type="ARBA" id="ARBA00022801"/>
    </source>
</evidence>
<evidence type="ECO:0000256" key="9">
    <source>
        <dbReference type="SAM" id="Phobius"/>
    </source>
</evidence>
<keyword evidence="7 9" id="KW-0472">Membrane</keyword>
<feature type="transmembrane region" description="Helical" evidence="9">
    <location>
        <begin position="315"/>
        <end position="335"/>
    </location>
</feature>
<keyword evidence="2" id="KW-1003">Cell membrane</keyword>
<comment type="subcellular location">
    <subcellularLocation>
        <location evidence="1">Cell membrane</location>
        <topology evidence="1">Multi-pass membrane protein</topology>
    </subcellularLocation>
</comment>
<dbReference type="GO" id="GO:0005886">
    <property type="term" value="C:plasma membrane"/>
    <property type="evidence" value="ECO:0007669"/>
    <property type="project" value="UniProtKB-SubCell"/>
</dbReference>
<evidence type="ECO:0000256" key="8">
    <source>
        <dbReference type="SAM" id="MobiDB-lite"/>
    </source>
</evidence>
<evidence type="ECO:0000256" key="3">
    <source>
        <dbReference type="ARBA" id="ARBA00022670"/>
    </source>
</evidence>
<evidence type="ECO:0000313" key="12">
    <source>
        <dbReference type="Proteomes" id="UP000199320"/>
    </source>
</evidence>
<evidence type="ECO:0000256" key="1">
    <source>
        <dbReference type="ARBA" id="ARBA00004651"/>
    </source>
</evidence>
<keyword evidence="12" id="KW-1185">Reference proteome</keyword>